<dbReference type="Pfam" id="PF01757">
    <property type="entry name" value="Acyl_transf_3"/>
    <property type="match status" value="1"/>
</dbReference>
<comment type="caution">
    <text evidence="3">The sequence shown here is derived from an EMBL/GenBank/DDBJ whole genome shotgun (WGS) entry which is preliminary data.</text>
</comment>
<dbReference type="PANTHER" id="PTHR23028:SF125">
    <property type="entry name" value="ACYLTRANSFERASE"/>
    <property type="match status" value="1"/>
</dbReference>
<dbReference type="InterPro" id="IPR002656">
    <property type="entry name" value="Acyl_transf_3_dom"/>
</dbReference>
<feature type="transmembrane region" description="Helical" evidence="1">
    <location>
        <begin position="379"/>
        <end position="395"/>
    </location>
</feature>
<reference evidence="3 4" key="2">
    <citation type="journal article" date="2021" name="Curr. Genet.">
        <title>Genetic response to nitrogen starvation in the aggressive Eucalyptus foliar pathogen Teratosphaeria destructans.</title>
        <authorList>
            <person name="Havenga M."/>
            <person name="Wingfield B.D."/>
            <person name="Wingfield M.J."/>
            <person name="Dreyer L.L."/>
            <person name="Roets F."/>
            <person name="Aylward J."/>
        </authorList>
    </citation>
    <scope>NUCLEOTIDE SEQUENCE [LARGE SCALE GENOMIC DNA]</scope>
    <source>
        <strain evidence="3">CMW44962</strain>
    </source>
</reference>
<keyword evidence="3" id="KW-0808">Transferase</keyword>
<evidence type="ECO:0000259" key="2">
    <source>
        <dbReference type="Pfam" id="PF01757"/>
    </source>
</evidence>
<evidence type="ECO:0000256" key="1">
    <source>
        <dbReference type="SAM" id="Phobius"/>
    </source>
</evidence>
<dbReference type="OrthoDB" id="5819582at2759"/>
<dbReference type="InterPro" id="IPR050879">
    <property type="entry name" value="Acyltransferase_3"/>
</dbReference>
<name>A0A9W7VZN2_9PEZI</name>
<dbReference type="AlphaFoldDB" id="A0A9W7VZN2"/>
<feature type="domain" description="Acyltransferase 3" evidence="2">
    <location>
        <begin position="61"/>
        <end position="455"/>
    </location>
</feature>
<dbReference type="GO" id="GO:0016747">
    <property type="term" value="F:acyltransferase activity, transferring groups other than amino-acyl groups"/>
    <property type="evidence" value="ECO:0007669"/>
    <property type="project" value="InterPro"/>
</dbReference>
<dbReference type="EMBL" id="RIBY02002200">
    <property type="protein sequence ID" value="KAH9822864.1"/>
    <property type="molecule type" value="Genomic_DNA"/>
</dbReference>
<sequence>MPGDEEAGHGFLANGHNEKHYSSNASLLSGETTQKTMAFLADTFTPDFFRRTKPHRVGSTAWLDGLRGWAAFGVCFMHLNVYSHSGMELCYNQEIPGDAFGRRNNSPLALPILRLPFVGGHFSVMLFFVISGYVVPRRLLQLLLEGKGRSPEVLESIQSAMVRRPVRLFVPVILSTLLLWNIWHIFGIYTSFPEKADTWLSELVKWVREIILFLFFFRQGFLFTNYNAHTWTIPVEFRGSMLILVWLYVVHTVKTRNRLMLTTGIWAQFLLAGGAWYAAFFAGMIMSELELMKSMTNLPSEPTDSDAIARLWESWNELERRYKNLRWLGLHVLFVCALYLASQPSNDFGTFADTLQNCPGWMTLSSLIPWSYTDGMEGFRWWWLFWAAVSALYCIREIEWLRRLFEAPFSQCKYLCPQKTDMTLTNVTDLGRHSFALYLIHGPTLAIVSERLFYLTGFKAPDSPEHAEHYGPYVNAWRDRAWWPFKGPNEAYYQGLEPNFWVCVIISIPIFLYVAEIGTRLFDGPSVKASRWVWMKLKSM</sequence>
<keyword evidence="4" id="KW-1185">Reference proteome</keyword>
<protein>
    <submittedName>
        <fullName evidence="3">Acyltransferase family</fullName>
    </submittedName>
</protein>
<keyword evidence="1" id="KW-0472">Membrane</keyword>
<keyword evidence="3" id="KW-0012">Acyltransferase</keyword>
<dbReference type="PANTHER" id="PTHR23028">
    <property type="entry name" value="ACETYLTRANSFERASE"/>
    <property type="match status" value="1"/>
</dbReference>
<keyword evidence="1" id="KW-0812">Transmembrane</keyword>
<feature type="transmembrane region" description="Helical" evidence="1">
    <location>
        <begin position="168"/>
        <end position="186"/>
    </location>
</feature>
<gene>
    <name evidence="3" type="ORF">Tdes44962_MAKER00692</name>
</gene>
<feature type="transmembrane region" description="Helical" evidence="1">
    <location>
        <begin position="112"/>
        <end position="135"/>
    </location>
</feature>
<proteinExistence type="predicted"/>
<organism evidence="3 4">
    <name type="scientific">Teratosphaeria destructans</name>
    <dbReference type="NCBI Taxonomy" id="418781"/>
    <lineage>
        <taxon>Eukaryota</taxon>
        <taxon>Fungi</taxon>
        <taxon>Dikarya</taxon>
        <taxon>Ascomycota</taxon>
        <taxon>Pezizomycotina</taxon>
        <taxon>Dothideomycetes</taxon>
        <taxon>Dothideomycetidae</taxon>
        <taxon>Mycosphaerellales</taxon>
        <taxon>Teratosphaeriaceae</taxon>
        <taxon>Teratosphaeria</taxon>
    </lineage>
</organism>
<feature type="transmembrane region" description="Helical" evidence="1">
    <location>
        <begin position="265"/>
        <end position="285"/>
    </location>
</feature>
<feature type="transmembrane region" description="Helical" evidence="1">
    <location>
        <begin position="235"/>
        <end position="253"/>
    </location>
</feature>
<dbReference type="Proteomes" id="UP001138500">
    <property type="component" value="Unassembled WGS sequence"/>
</dbReference>
<evidence type="ECO:0000313" key="4">
    <source>
        <dbReference type="Proteomes" id="UP001138500"/>
    </source>
</evidence>
<reference evidence="3 4" key="1">
    <citation type="journal article" date="2018" name="IMA Fungus">
        <title>IMA Genome-F 10: Nine draft genome sequences of Claviceps purpurea s.lat., including C. arundinis, C. humidiphila, and C. cf. spartinae, pseudomolecules for the pitch canker pathogen Fusarium circinatum, draft genome of Davidsoniella eucalypti, Grosmannia galeiformis, Quambalaria eucalypti, and Teratosphaeria destructans.</title>
        <authorList>
            <person name="Wingfield B.D."/>
            <person name="Liu M."/>
            <person name="Nguyen H.D."/>
            <person name="Lane F.A."/>
            <person name="Morgan S.W."/>
            <person name="De Vos L."/>
            <person name="Wilken P.M."/>
            <person name="Duong T.A."/>
            <person name="Aylward J."/>
            <person name="Coetzee M.P."/>
            <person name="Dadej K."/>
            <person name="De Beer Z.W."/>
            <person name="Findlay W."/>
            <person name="Havenga M."/>
            <person name="Kolarik M."/>
            <person name="Menzies J.G."/>
            <person name="Naidoo K."/>
            <person name="Pochopski O."/>
            <person name="Shoukouhi P."/>
            <person name="Santana Q.C."/>
            <person name="Seifert K.A."/>
            <person name="Soal N."/>
            <person name="Steenkamp E.T."/>
            <person name="Tatham C.T."/>
            <person name="van der Nest M.A."/>
            <person name="Wingfield M.J."/>
        </authorList>
    </citation>
    <scope>NUCLEOTIDE SEQUENCE [LARGE SCALE GENOMIC DNA]</scope>
    <source>
        <strain evidence="3">CMW44962</strain>
    </source>
</reference>
<evidence type="ECO:0000313" key="3">
    <source>
        <dbReference type="EMBL" id="KAH9822864.1"/>
    </source>
</evidence>
<keyword evidence="1" id="KW-1133">Transmembrane helix</keyword>
<accession>A0A9W7VZN2</accession>